<dbReference type="Proteomes" id="UP000265614">
    <property type="component" value="Unassembled WGS sequence"/>
</dbReference>
<gene>
    <name evidence="1" type="ORF">D5H78_18840</name>
</gene>
<proteinExistence type="predicted"/>
<comment type="caution">
    <text evidence="1">The sequence shown here is derived from an EMBL/GenBank/DDBJ whole genome shotgun (WGS) entry which is preliminary data.</text>
</comment>
<evidence type="ECO:0008006" key="3">
    <source>
        <dbReference type="Google" id="ProtNLM"/>
    </source>
</evidence>
<dbReference type="EMBL" id="QZEZ01000014">
    <property type="protein sequence ID" value="RJK92535.1"/>
    <property type="molecule type" value="Genomic_DNA"/>
</dbReference>
<keyword evidence="2" id="KW-1185">Reference proteome</keyword>
<evidence type="ECO:0000313" key="1">
    <source>
        <dbReference type="EMBL" id="RJK92535.1"/>
    </source>
</evidence>
<reference evidence="1 2" key="1">
    <citation type="submission" date="2018-09" db="EMBL/GenBank/DDBJ databases">
        <title>YIM 75000 draft genome.</title>
        <authorList>
            <person name="Tang S."/>
            <person name="Feng Y."/>
        </authorList>
    </citation>
    <scope>NUCLEOTIDE SEQUENCE [LARGE SCALE GENOMIC DNA]</scope>
    <source>
        <strain evidence="1 2">YIM 75000</strain>
    </source>
</reference>
<organism evidence="1 2">
    <name type="scientific">Vallicoccus soli</name>
    <dbReference type="NCBI Taxonomy" id="2339232"/>
    <lineage>
        <taxon>Bacteria</taxon>
        <taxon>Bacillati</taxon>
        <taxon>Actinomycetota</taxon>
        <taxon>Actinomycetes</taxon>
        <taxon>Motilibacterales</taxon>
        <taxon>Vallicoccaceae</taxon>
        <taxon>Vallicoccus</taxon>
    </lineage>
</organism>
<evidence type="ECO:0000313" key="2">
    <source>
        <dbReference type="Proteomes" id="UP000265614"/>
    </source>
</evidence>
<dbReference type="AlphaFoldDB" id="A0A3A3YPN2"/>
<accession>A0A3A3YPN2</accession>
<sequence>MSGGWAPSWGLRRRCRAALAGLELPLVGVDIQTVRRCLEAERGRQIELTPVAGSRLTHGLWASTDDVEFVQYERHTTVWHQWLIVCHEFAHMMLGHDADAALSTEDRAVLMPDLPGVDVNFVLRREVYDSHQEQEAEYLATLLMQRIDRVAALPGVTARADAAAVARLMQSLGDVG</sequence>
<name>A0A3A3YPN2_9ACTN</name>
<protein>
    <recommendedName>
        <fullName evidence="3">ImmA/IrrE family metallo-endopeptidase</fullName>
    </recommendedName>
</protein>